<dbReference type="Pfam" id="PF14310">
    <property type="entry name" value="Fn3-like"/>
    <property type="match status" value="1"/>
</dbReference>
<dbReference type="InterPro" id="IPR013783">
    <property type="entry name" value="Ig-like_fold"/>
</dbReference>
<dbReference type="InterPro" id="IPR050288">
    <property type="entry name" value="Cellulose_deg_GH3"/>
</dbReference>
<dbReference type="SUPFAM" id="SSF54495">
    <property type="entry name" value="UBC-like"/>
    <property type="match status" value="1"/>
</dbReference>
<feature type="domain" description="PA14" evidence="16">
    <location>
        <begin position="402"/>
        <end position="562"/>
    </location>
</feature>
<dbReference type="PRINTS" id="PR00133">
    <property type="entry name" value="GLHYDRLASE3"/>
</dbReference>
<dbReference type="Pfam" id="PF00179">
    <property type="entry name" value="UQ_con"/>
    <property type="match status" value="1"/>
</dbReference>
<dbReference type="Pfam" id="PF01915">
    <property type="entry name" value="Glyco_hydro_3_C"/>
    <property type="match status" value="1"/>
</dbReference>
<keyword evidence="8" id="KW-0067">ATP-binding</keyword>
<dbReference type="InterPro" id="IPR016135">
    <property type="entry name" value="UBQ-conjugating_enzyme/RWD"/>
</dbReference>
<dbReference type="SUPFAM" id="SSF52279">
    <property type="entry name" value="Beta-D-glucan exohydrolase, C-terminal domain"/>
    <property type="match status" value="1"/>
</dbReference>
<organism evidence="17 18">
    <name type="scientific">Plectosphaerella cucumerina</name>
    <dbReference type="NCBI Taxonomy" id="40658"/>
    <lineage>
        <taxon>Eukaryota</taxon>
        <taxon>Fungi</taxon>
        <taxon>Dikarya</taxon>
        <taxon>Ascomycota</taxon>
        <taxon>Pezizomycotina</taxon>
        <taxon>Sordariomycetes</taxon>
        <taxon>Hypocreomycetidae</taxon>
        <taxon>Glomerellales</taxon>
        <taxon>Plectosphaerellaceae</taxon>
        <taxon>Plectosphaerella</taxon>
    </lineage>
</organism>
<dbReference type="GO" id="GO:0016740">
    <property type="term" value="F:transferase activity"/>
    <property type="evidence" value="ECO:0007669"/>
    <property type="project" value="UniProtKB-KW"/>
</dbReference>
<dbReference type="GO" id="GO:0030245">
    <property type="term" value="P:cellulose catabolic process"/>
    <property type="evidence" value="ECO:0007669"/>
    <property type="project" value="UniProtKB-UniPathway"/>
</dbReference>
<evidence type="ECO:0000256" key="11">
    <source>
        <dbReference type="ARBA" id="ARBA00023277"/>
    </source>
</evidence>
<keyword evidence="4" id="KW-0808">Transferase</keyword>
<keyword evidence="12 14" id="KW-0326">Glycosidase</keyword>
<comment type="similarity">
    <text evidence="3 14">Belongs to the glycosyl hydrolase 3 family.</text>
</comment>
<comment type="caution">
    <text evidence="17">The sequence shown here is derived from an EMBL/GenBank/DDBJ whole genome shotgun (WGS) entry which is preliminary data.</text>
</comment>
<evidence type="ECO:0000256" key="10">
    <source>
        <dbReference type="ARBA" id="ARBA00023180"/>
    </source>
</evidence>
<dbReference type="EC" id="3.2.1.21" evidence="14"/>
<dbReference type="PANTHER" id="PTHR42715">
    <property type="entry name" value="BETA-GLUCOSIDASE"/>
    <property type="match status" value="1"/>
</dbReference>
<protein>
    <recommendedName>
        <fullName evidence="14">beta-glucosidase</fullName>
        <ecNumber evidence="14">3.2.1.21</ecNumber>
    </recommendedName>
</protein>
<dbReference type="FunFam" id="3.20.20.300:FF:000006">
    <property type="entry name" value="Beta-glucosidase H"/>
    <property type="match status" value="1"/>
</dbReference>
<evidence type="ECO:0000256" key="7">
    <source>
        <dbReference type="ARBA" id="ARBA00022801"/>
    </source>
</evidence>
<evidence type="ECO:0000256" key="1">
    <source>
        <dbReference type="ARBA" id="ARBA00000448"/>
    </source>
</evidence>
<comment type="pathway">
    <text evidence="2 14">Glycan metabolism; cellulose degradation.</text>
</comment>
<evidence type="ECO:0000256" key="3">
    <source>
        <dbReference type="ARBA" id="ARBA00005336"/>
    </source>
</evidence>
<dbReference type="InterPro" id="IPR000608">
    <property type="entry name" value="UBC"/>
</dbReference>
<dbReference type="InterPro" id="IPR037524">
    <property type="entry name" value="PA14/GLEYA"/>
</dbReference>
<keyword evidence="6" id="KW-0833">Ubl conjugation pathway</keyword>
<sequence length="1010" mass="109669">MGDAGAAIRRPEMLLSELTLTEKIGLLSGVDFWHTAGVERLGIPKLRMSDGPNGVRGTNFFDSVPAACLPCGSALAATWSTNLMKEAGQLIARECHAKSAHVWLGPTINSHRSPLGGRAFESFSEDPVLSGIMAGHLINSVQAGGIAAAPKHFVANDMEHERTAVDCLISPRALREIYLLPFQIAIRMARPWALMTAYNRVNGAHMSENGEILRDIVRGEWQYDGCIMSDWFGTYSTTEALNAGLDLEMPGPSEWRGKRIAAALGVGKIRGEDIDDRAASVLKLVERCSRAGIPEGGPESSLDSEEDRRTLRTLAAESIVLLKNEKSVLPLNRTRSIAVIGPSLQKPFFCGGGSASLRPYRAVSIPEALRMELGHDVQVAEACKIYNMLPVLGNMVRNAQTGERGRFSMDIYRTPPGGADRQPLDSFDLDDTNIVLYDYANPAAPDNVLYATIEAAFEVDQTDMYAFGLTVAGTAKLYLDDQLVVDNASKQTRGDSFFGSGSVEEVSYQRLEAGKSYRLRVEFGSAAVSNLNKAGAPVFGAGGVRIGCAKCGDESVDLDQAVKLARTSDQVVLCVGLGPEWESEGADRASYALPGRQGELISRVCAANPSTVVVIQSGTPVSLPWDEVPAALQVWYGGNETGHGIVDVLLGNTSPSGKLPMSWPRHIEDTPSFLSFRSEAGRCRYTEGVFVGYRFYEKTRRAVQWPFGHGLSYAAFELEHLEVSFGSSGLEEQMQVSVDVRNTSAVDGSEVCQAYVRRVSESMVLRPLKELKGFAKVFVPAGEVRVAHVSIDVKYATSNATPPKLQLQLQLCLQHQHLSCHHTPNSTPFKFSHHAPTKPTAMSSSKRISKELVECTSSPPAGITVALKSESDIHTWLVTMTGPASTPYADGKFAVLVTLPTTYPFKAPSVRFLTRIYHPNITNDANGNICLSILKPENWKPATKLAAVLESVRQLLAEPQPDDPLETRIADEFRNDRQEFEKNAKAYVARHAQGKPDFSAASAAEQPATA</sequence>
<dbReference type="InterPro" id="IPR036881">
    <property type="entry name" value="Glyco_hydro_3_C_sf"/>
</dbReference>
<dbReference type="Pfam" id="PF07691">
    <property type="entry name" value="PA14"/>
    <property type="match status" value="1"/>
</dbReference>
<dbReference type="Gene3D" id="2.60.40.10">
    <property type="entry name" value="Immunoglobulins"/>
    <property type="match status" value="1"/>
</dbReference>
<evidence type="ECO:0000256" key="14">
    <source>
        <dbReference type="RuleBase" id="RU361161"/>
    </source>
</evidence>
<dbReference type="PROSITE" id="PS50127">
    <property type="entry name" value="UBC_2"/>
    <property type="match status" value="1"/>
</dbReference>
<evidence type="ECO:0000256" key="9">
    <source>
        <dbReference type="ARBA" id="ARBA00023001"/>
    </source>
</evidence>
<dbReference type="SMART" id="SM00758">
    <property type="entry name" value="PA14"/>
    <property type="match status" value="1"/>
</dbReference>
<keyword evidence="7 14" id="KW-0378">Hydrolase</keyword>
<evidence type="ECO:0000313" key="17">
    <source>
        <dbReference type="EMBL" id="KAH7368260.1"/>
    </source>
</evidence>
<dbReference type="Gene3D" id="3.10.110.10">
    <property type="entry name" value="Ubiquitin Conjugating Enzyme"/>
    <property type="match status" value="1"/>
</dbReference>
<gene>
    <name evidence="17" type="ORF">B0T11DRAFT_337452</name>
</gene>
<dbReference type="InterPro" id="IPR019800">
    <property type="entry name" value="Glyco_hydro_3_AS"/>
</dbReference>
<dbReference type="OrthoDB" id="47059at2759"/>
<dbReference type="Gene3D" id="3.40.50.1700">
    <property type="entry name" value="Glycoside hydrolase family 3 C-terminal domain"/>
    <property type="match status" value="1"/>
</dbReference>
<keyword evidence="18" id="KW-1185">Reference proteome</keyword>
<dbReference type="SUPFAM" id="SSF51445">
    <property type="entry name" value="(Trans)glycosidases"/>
    <property type="match status" value="1"/>
</dbReference>
<feature type="domain" description="UBC core" evidence="15">
    <location>
        <begin position="843"/>
        <end position="993"/>
    </location>
</feature>
<evidence type="ECO:0000256" key="4">
    <source>
        <dbReference type="ARBA" id="ARBA00022679"/>
    </source>
</evidence>
<evidence type="ECO:0000256" key="8">
    <source>
        <dbReference type="ARBA" id="ARBA00022840"/>
    </source>
</evidence>
<dbReference type="SMART" id="SM00212">
    <property type="entry name" value="UBCc"/>
    <property type="match status" value="1"/>
</dbReference>
<dbReference type="InterPro" id="IPR001764">
    <property type="entry name" value="Glyco_hydro_3_N"/>
</dbReference>
<dbReference type="Gene3D" id="2.60.120.260">
    <property type="entry name" value="Galactose-binding domain-like"/>
    <property type="match status" value="1"/>
</dbReference>
<dbReference type="InterPro" id="IPR002772">
    <property type="entry name" value="Glyco_hydro_3_C"/>
</dbReference>
<evidence type="ECO:0000259" key="16">
    <source>
        <dbReference type="PROSITE" id="PS51820"/>
    </source>
</evidence>
<proteinExistence type="inferred from homology"/>
<keyword evidence="11 14" id="KW-0119">Carbohydrate metabolism</keyword>
<evidence type="ECO:0000256" key="6">
    <source>
        <dbReference type="ARBA" id="ARBA00022786"/>
    </source>
</evidence>
<dbReference type="SMART" id="SM01217">
    <property type="entry name" value="Fn3_like"/>
    <property type="match status" value="1"/>
</dbReference>
<dbReference type="InterPro" id="IPR036962">
    <property type="entry name" value="Glyco_hydro_3_N_sf"/>
</dbReference>
<dbReference type="GO" id="GO:0005524">
    <property type="term" value="F:ATP binding"/>
    <property type="evidence" value="ECO:0007669"/>
    <property type="project" value="UniProtKB-KW"/>
</dbReference>
<evidence type="ECO:0000256" key="12">
    <source>
        <dbReference type="ARBA" id="ARBA00023295"/>
    </source>
</evidence>
<keyword evidence="10" id="KW-0325">Glycoprotein</keyword>
<dbReference type="PANTHER" id="PTHR42715:SF27">
    <property type="entry name" value="BETA-GLUCOSIDASE-RELATED"/>
    <property type="match status" value="1"/>
</dbReference>
<dbReference type="EMBL" id="JAGPXD010000002">
    <property type="protein sequence ID" value="KAH7368260.1"/>
    <property type="molecule type" value="Genomic_DNA"/>
</dbReference>
<comment type="catalytic activity">
    <reaction evidence="1 14">
        <text>Hydrolysis of terminal, non-reducing beta-D-glucosyl residues with release of beta-D-glucose.</text>
        <dbReference type="EC" id="3.2.1.21"/>
    </reaction>
</comment>
<dbReference type="Gene3D" id="3.20.20.300">
    <property type="entry name" value="Glycoside hydrolase, family 3, N-terminal domain"/>
    <property type="match status" value="1"/>
</dbReference>
<evidence type="ECO:0000256" key="5">
    <source>
        <dbReference type="ARBA" id="ARBA00022741"/>
    </source>
</evidence>
<accession>A0A8K0TN62</accession>
<evidence type="ECO:0000256" key="2">
    <source>
        <dbReference type="ARBA" id="ARBA00004987"/>
    </source>
</evidence>
<reference evidence="17" key="1">
    <citation type="journal article" date="2021" name="Nat. Commun.">
        <title>Genetic determinants of endophytism in the Arabidopsis root mycobiome.</title>
        <authorList>
            <person name="Mesny F."/>
            <person name="Miyauchi S."/>
            <person name="Thiergart T."/>
            <person name="Pickel B."/>
            <person name="Atanasova L."/>
            <person name="Karlsson M."/>
            <person name="Huettel B."/>
            <person name="Barry K.W."/>
            <person name="Haridas S."/>
            <person name="Chen C."/>
            <person name="Bauer D."/>
            <person name="Andreopoulos W."/>
            <person name="Pangilinan J."/>
            <person name="LaButti K."/>
            <person name="Riley R."/>
            <person name="Lipzen A."/>
            <person name="Clum A."/>
            <person name="Drula E."/>
            <person name="Henrissat B."/>
            <person name="Kohler A."/>
            <person name="Grigoriev I.V."/>
            <person name="Martin F.M."/>
            <person name="Hacquard S."/>
        </authorList>
    </citation>
    <scope>NUCLEOTIDE SEQUENCE</scope>
    <source>
        <strain evidence="17">MPI-CAGE-AT-0016</strain>
    </source>
</reference>
<dbReference type="InterPro" id="IPR017853">
    <property type="entry name" value="GH"/>
</dbReference>
<dbReference type="UniPathway" id="UPA00696"/>
<evidence type="ECO:0000256" key="13">
    <source>
        <dbReference type="ARBA" id="ARBA00023326"/>
    </source>
</evidence>
<dbReference type="AlphaFoldDB" id="A0A8K0TN62"/>
<dbReference type="PROSITE" id="PS00775">
    <property type="entry name" value="GLYCOSYL_HYDROL_F3"/>
    <property type="match status" value="1"/>
</dbReference>
<dbReference type="Proteomes" id="UP000813385">
    <property type="component" value="Unassembled WGS sequence"/>
</dbReference>
<evidence type="ECO:0000259" key="15">
    <source>
        <dbReference type="PROSITE" id="PS50127"/>
    </source>
</evidence>
<dbReference type="Pfam" id="PF00933">
    <property type="entry name" value="Glyco_hydro_3"/>
    <property type="match status" value="1"/>
</dbReference>
<name>A0A8K0TN62_9PEZI</name>
<dbReference type="PROSITE" id="PS51820">
    <property type="entry name" value="PA14"/>
    <property type="match status" value="1"/>
</dbReference>
<keyword evidence="5" id="KW-0547">Nucleotide-binding</keyword>
<keyword evidence="13 14" id="KW-0624">Polysaccharide degradation</keyword>
<dbReference type="InterPro" id="IPR011658">
    <property type="entry name" value="PA14_dom"/>
</dbReference>
<keyword evidence="9" id="KW-0136">Cellulose degradation</keyword>
<evidence type="ECO:0000313" key="18">
    <source>
        <dbReference type="Proteomes" id="UP000813385"/>
    </source>
</evidence>
<dbReference type="InterPro" id="IPR026891">
    <property type="entry name" value="Fn3-like"/>
</dbReference>
<dbReference type="GO" id="GO:0008422">
    <property type="term" value="F:beta-glucosidase activity"/>
    <property type="evidence" value="ECO:0007669"/>
    <property type="project" value="UniProtKB-EC"/>
</dbReference>
<dbReference type="FunFam" id="3.10.110.10:FF:000060">
    <property type="entry name" value="Ubiquitin conjugating enzyme (UbcB)"/>
    <property type="match status" value="1"/>
</dbReference>